<keyword evidence="6" id="KW-1185">Reference proteome</keyword>
<evidence type="ECO:0000259" key="4">
    <source>
        <dbReference type="PROSITE" id="PS51736"/>
    </source>
</evidence>
<dbReference type="OrthoDB" id="2290206at2"/>
<dbReference type="CDD" id="cd03768">
    <property type="entry name" value="SR_ResInv"/>
    <property type="match status" value="1"/>
</dbReference>
<dbReference type="EMBL" id="VCDI01000012">
    <property type="protein sequence ID" value="TLU70670.1"/>
    <property type="molecule type" value="Genomic_DNA"/>
</dbReference>
<protein>
    <submittedName>
        <fullName evidence="5">Recombinase family protein</fullName>
    </submittedName>
</protein>
<reference evidence="5 6" key="1">
    <citation type="submission" date="2019-05" db="EMBL/GenBank/DDBJ databases">
        <authorList>
            <person name="Pankratov T."/>
            <person name="Grouzdev D."/>
        </authorList>
    </citation>
    <scope>NUCLEOTIDE SEQUENCE [LARGE SCALE GENOMIC DNA]</scope>
    <source>
        <strain evidence="5 6">KEBCLARHB70R</strain>
    </source>
</reference>
<comment type="caution">
    <text evidence="5">The sequence shown here is derived from an EMBL/GenBank/DDBJ whole genome shotgun (WGS) entry which is preliminary data.</text>
</comment>
<keyword evidence="2" id="KW-0238">DNA-binding</keyword>
<dbReference type="RefSeq" id="WP_138328003.1">
    <property type="nucleotide sequence ID" value="NZ_VCDI01000012.1"/>
</dbReference>
<keyword evidence="1" id="KW-0229">DNA integration</keyword>
<dbReference type="PANTHER" id="PTHR30461:SF2">
    <property type="entry name" value="SERINE RECOMBINASE PINE-RELATED"/>
    <property type="match status" value="1"/>
</dbReference>
<dbReference type="InterPro" id="IPR050639">
    <property type="entry name" value="SSR_resolvase"/>
</dbReference>
<dbReference type="Proteomes" id="UP000305654">
    <property type="component" value="Unassembled WGS sequence"/>
</dbReference>
<gene>
    <name evidence="5" type="ORF">FE263_21010</name>
</gene>
<dbReference type="Gene3D" id="3.40.50.1390">
    <property type="entry name" value="Resolvase, N-terminal catalytic domain"/>
    <property type="match status" value="1"/>
</dbReference>
<evidence type="ECO:0000313" key="6">
    <source>
        <dbReference type="Proteomes" id="UP000305654"/>
    </source>
</evidence>
<dbReference type="AlphaFoldDB" id="A0A5R9IYX0"/>
<dbReference type="PROSITE" id="PS51736">
    <property type="entry name" value="RECOMBINASES_3"/>
    <property type="match status" value="1"/>
</dbReference>
<dbReference type="PROSITE" id="PS00398">
    <property type="entry name" value="RECOMBINASES_2"/>
    <property type="match status" value="1"/>
</dbReference>
<dbReference type="SMART" id="SM00857">
    <property type="entry name" value="Resolvase"/>
    <property type="match status" value="1"/>
</dbReference>
<accession>A0A5R9IYX0</accession>
<evidence type="ECO:0000256" key="3">
    <source>
        <dbReference type="ARBA" id="ARBA00023172"/>
    </source>
</evidence>
<keyword evidence="3" id="KW-0233">DNA recombination</keyword>
<evidence type="ECO:0000256" key="1">
    <source>
        <dbReference type="ARBA" id="ARBA00022908"/>
    </source>
</evidence>
<dbReference type="Pfam" id="PF00239">
    <property type="entry name" value="Resolvase"/>
    <property type="match status" value="1"/>
</dbReference>
<name>A0A5R9IYX0_9PROT</name>
<evidence type="ECO:0000256" key="2">
    <source>
        <dbReference type="ARBA" id="ARBA00023125"/>
    </source>
</evidence>
<dbReference type="PANTHER" id="PTHR30461">
    <property type="entry name" value="DNA-INVERTASE FROM LAMBDOID PROPHAGE"/>
    <property type="match status" value="1"/>
</dbReference>
<dbReference type="InterPro" id="IPR006118">
    <property type="entry name" value="Recombinase_CS"/>
</dbReference>
<dbReference type="SUPFAM" id="SSF53041">
    <property type="entry name" value="Resolvase-like"/>
    <property type="match status" value="1"/>
</dbReference>
<organism evidence="5 6">
    <name type="scientific">Lichenicoccus roseus</name>
    <dbReference type="NCBI Taxonomy" id="2683649"/>
    <lineage>
        <taxon>Bacteria</taxon>
        <taxon>Pseudomonadati</taxon>
        <taxon>Pseudomonadota</taxon>
        <taxon>Alphaproteobacteria</taxon>
        <taxon>Acetobacterales</taxon>
        <taxon>Acetobacteraceae</taxon>
        <taxon>Lichenicoccus</taxon>
    </lineage>
</organism>
<dbReference type="GO" id="GO:0000150">
    <property type="term" value="F:DNA strand exchange activity"/>
    <property type="evidence" value="ECO:0007669"/>
    <property type="project" value="InterPro"/>
</dbReference>
<dbReference type="InterPro" id="IPR006119">
    <property type="entry name" value="Resolv_N"/>
</dbReference>
<proteinExistence type="predicted"/>
<dbReference type="GO" id="GO:0003677">
    <property type="term" value="F:DNA binding"/>
    <property type="evidence" value="ECO:0007669"/>
    <property type="project" value="UniProtKB-KW"/>
</dbReference>
<dbReference type="InterPro" id="IPR036162">
    <property type="entry name" value="Resolvase-like_N_sf"/>
</dbReference>
<feature type="domain" description="Resolvase/invertase-type recombinase catalytic" evidence="4">
    <location>
        <begin position="1"/>
        <end position="132"/>
    </location>
</feature>
<evidence type="ECO:0000313" key="5">
    <source>
        <dbReference type="EMBL" id="TLU70670.1"/>
    </source>
</evidence>
<sequence length="203" mass="21462">MAPIVSTRCFVRCSSPSCSSAARPAAQDVQEYGSGADKHRPALARLLGGIAPGDTLVVVHLDRLAWSLTHLIQLLDTLTALGVGLRLLRNPIDTGSPAGRFSLHIIGAVAELEQALNIERTKAGVAAAARNGRLPGHSGLRARDAAVTQKLAPARQARALNRARHGLAPWLPYIEAQRPAAWETVARHIAEASGSDGQRCRSG</sequence>
<dbReference type="GO" id="GO:0015074">
    <property type="term" value="P:DNA integration"/>
    <property type="evidence" value="ECO:0007669"/>
    <property type="project" value="UniProtKB-KW"/>
</dbReference>